<dbReference type="PANTHER" id="PTHR47331">
    <property type="entry name" value="PHD-TYPE DOMAIN-CONTAINING PROTEIN"/>
    <property type="match status" value="1"/>
</dbReference>
<name>A0A922M2F2_SPOEX</name>
<feature type="domain" description="Integrase zinc-binding" evidence="1">
    <location>
        <begin position="193"/>
        <end position="241"/>
    </location>
</feature>
<comment type="caution">
    <text evidence="3">The sequence shown here is derived from an EMBL/GenBank/DDBJ whole genome shotgun (WGS) entry which is preliminary data.</text>
</comment>
<dbReference type="EMBL" id="JACEFF010000895">
    <property type="protein sequence ID" value="KAH9628768.1"/>
    <property type="molecule type" value="Genomic_DNA"/>
</dbReference>
<proteinExistence type="predicted"/>
<dbReference type="InterPro" id="IPR008042">
    <property type="entry name" value="Retrotrans_Pao"/>
</dbReference>
<dbReference type="GO" id="GO:0003676">
    <property type="term" value="F:nucleic acid binding"/>
    <property type="evidence" value="ECO:0007669"/>
    <property type="project" value="InterPro"/>
</dbReference>
<feature type="domain" description="DUF5641" evidence="2">
    <location>
        <begin position="353"/>
        <end position="442"/>
    </location>
</feature>
<evidence type="ECO:0000313" key="4">
    <source>
        <dbReference type="Proteomes" id="UP000814243"/>
    </source>
</evidence>
<dbReference type="Pfam" id="PF17921">
    <property type="entry name" value="Integrase_H2C2"/>
    <property type="match status" value="1"/>
</dbReference>
<dbReference type="PANTHER" id="PTHR47331:SF1">
    <property type="entry name" value="GAG-LIKE PROTEIN"/>
    <property type="match status" value="1"/>
</dbReference>
<dbReference type="AlphaFoldDB" id="A0A922M2F2"/>
<evidence type="ECO:0000259" key="2">
    <source>
        <dbReference type="Pfam" id="PF18701"/>
    </source>
</evidence>
<evidence type="ECO:0000259" key="1">
    <source>
        <dbReference type="Pfam" id="PF17921"/>
    </source>
</evidence>
<dbReference type="InterPro" id="IPR012337">
    <property type="entry name" value="RNaseH-like_sf"/>
</dbReference>
<accession>A0A922M2F2</accession>
<dbReference type="Pfam" id="PF18701">
    <property type="entry name" value="DUF5641"/>
    <property type="match status" value="1"/>
</dbReference>
<organism evidence="3 4">
    <name type="scientific">Spodoptera exigua</name>
    <name type="common">Beet armyworm</name>
    <name type="synonym">Noctua fulgens</name>
    <dbReference type="NCBI Taxonomy" id="7107"/>
    <lineage>
        <taxon>Eukaryota</taxon>
        <taxon>Metazoa</taxon>
        <taxon>Ecdysozoa</taxon>
        <taxon>Arthropoda</taxon>
        <taxon>Hexapoda</taxon>
        <taxon>Insecta</taxon>
        <taxon>Pterygota</taxon>
        <taxon>Neoptera</taxon>
        <taxon>Endopterygota</taxon>
        <taxon>Lepidoptera</taxon>
        <taxon>Glossata</taxon>
        <taxon>Ditrysia</taxon>
        <taxon>Noctuoidea</taxon>
        <taxon>Noctuidae</taxon>
        <taxon>Amphipyrinae</taxon>
        <taxon>Spodoptera</taxon>
    </lineage>
</organism>
<dbReference type="InterPro" id="IPR036397">
    <property type="entry name" value="RNaseH_sf"/>
</dbReference>
<dbReference type="Gene3D" id="3.30.420.10">
    <property type="entry name" value="Ribonuclease H-like superfamily/Ribonuclease H"/>
    <property type="match status" value="1"/>
</dbReference>
<dbReference type="Proteomes" id="UP000814243">
    <property type="component" value="Unassembled WGS sequence"/>
</dbReference>
<evidence type="ECO:0000313" key="3">
    <source>
        <dbReference type="EMBL" id="KAH9628768.1"/>
    </source>
</evidence>
<dbReference type="SUPFAM" id="SSF53098">
    <property type="entry name" value="Ribonuclease H-like"/>
    <property type="match status" value="1"/>
</dbReference>
<dbReference type="InterPro" id="IPR041588">
    <property type="entry name" value="Integrase_H2C2"/>
</dbReference>
<gene>
    <name evidence="3" type="ORF">HF086_005393</name>
</gene>
<dbReference type="InterPro" id="IPR040676">
    <property type="entry name" value="DUF5641"/>
</dbReference>
<dbReference type="Pfam" id="PF05380">
    <property type="entry name" value="Peptidase_A17"/>
    <property type="match status" value="1"/>
</dbReference>
<sequence length="465" mass="52990">MNPTTIPRLELCGALLGARLCSKVLDSLQCNISRKVLWSDSMVVLGWVQTPPRDLKVFVCNRVNEINILTPGFDFRYVPTDQNPADMGSRGVSPKQLKASSLWWAGPSFLANDPTCWPTQQQIPSLPELKIPPNIECYTTIVNNIIEFEKYSNFNKLIRIYAYVQRFVHNCLNKNSRISEPLDVKELDKSLLTLVRQEHERLFHAGPQHLLASIRERFWAIGGRNLARSTTKKCLLCARFRGKTIQPIMGNLPSERTYSMFPFYTCGVDFAGPFTISSRKGRGSQSSKCYLCLFVCLSTKAIHLELVSSLSSDAFILSLKRFISRRGKPSVIYCDNGTNFRGANNEMSRVLRSNQKIRQDFWQRWRREFVAELQQRTKWKTRQHELRVGDLVILKEENVPPLQWRLGRVTRLYPGTDGVSRVADVMSSRGIVRRAVNKMCILPSSAPADTTLINDVKDAAENKEA</sequence>
<protein>
    <recommendedName>
        <fullName evidence="5">DUF5641 domain-containing protein</fullName>
    </recommendedName>
</protein>
<evidence type="ECO:0008006" key="5">
    <source>
        <dbReference type="Google" id="ProtNLM"/>
    </source>
</evidence>
<reference evidence="3" key="1">
    <citation type="journal article" date="2021" name="G3 (Bethesda)">
        <title>Genome and transcriptome analysis of the beet armyworm Spodoptera exigua reveals targets for pest control. .</title>
        <authorList>
            <person name="Simon S."/>
            <person name="Breeschoten T."/>
            <person name="Jansen H.J."/>
            <person name="Dirks R.P."/>
            <person name="Schranz M.E."/>
            <person name="Ros V.I.D."/>
        </authorList>
    </citation>
    <scope>NUCLEOTIDE SEQUENCE</scope>
    <source>
        <strain evidence="3">TB_SE_WUR_2020</strain>
    </source>
</reference>